<evidence type="ECO:0000256" key="1">
    <source>
        <dbReference type="SAM" id="Phobius"/>
    </source>
</evidence>
<reference evidence="2" key="1">
    <citation type="submission" date="2022-10" db="EMBL/GenBank/DDBJ databases">
        <title>The complete genomes of actinobacterial strains from the NBC collection.</title>
        <authorList>
            <person name="Joergensen T.S."/>
            <person name="Alvarez Arevalo M."/>
            <person name="Sterndorff E.B."/>
            <person name="Faurdal D."/>
            <person name="Vuksanovic O."/>
            <person name="Mourched A.-S."/>
            <person name="Charusanti P."/>
            <person name="Shaw S."/>
            <person name="Blin K."/>
            <person name="Weber T."/>
        </authorList>
    </citation>
    <scope>NUCLEOTIDE SEQUENCE</scope>
    <source>
        <strain evidence="2">NBC_00060</strain>
    </source>
</reference>
<accession>A0AAU2H7Y2</accession>
<feature type="transmembrane region" description="Helical" evidence="1">
    <location>
        <begin position="35"/>
        <end position="55"/>
    </location>
</feature>
<dbReference type="EMBL" id="CP108253">
    <property type="protein sequence ID" value="WTU44206.1"/>
    <property type="molecule type" value="Genomic_DNA"/>
</dbReference>
<sequence length="58" mass="6058">MGRAAAVTAELLAWWLLLMAAWLVFISTVDALEGFVGAGCALLGAFAACAARRAMSDR</sequence>
<protein>
    <submittedName>
        <fullName evidence="2">Uncharacterized protein</fullName>
    </submittedName>
</protein>
<evidence type="ECO:0000313" key="2">
    <source>
        <dbReference type="EMBL" id="WTU44206.1"/>
    </source>
</evidence>
<keyword evidence="1" id="KW-0812">Transmembrane</keyword>
<dbReference type="AlphaFoldDB" id="A0AAU2H7Y2"/>
<name>A0AAU2H7Y2_9ACTN</name>
<keyword evidence="1" id="KW-1133">Transmembrane helix</keyword>
<proteinExistence type="predicted"/>
<organism evidence="2">
    <name type="scientific">Streptomyces sp. NBC_00060</name>
    <dbReference type="NCBI Taxonomy" id="2975636"/>
    <lineage>
        <taxon>Bacteria</taxon>
        <taxon>Bacillati</taxon>
        <taxon>Actinomycetota</taxon>
        <taxon>Actinomycetes</taxon>
        <taxon>Kitasatosporales</taxon>
        <taxon>Streptomycetaceae</taxon>
        <taxon>Streptomyces</taxon>
    </lineage>
</organism>
<feature type="transmembrane region" description="Helical" evidence="1">
    <location>
        <begin position="12"/>
        <end position="29"/>
    </location>
</feature>
<keyword evidence="1" id="KW-0472">Membrane</keyword>
<gene>
    <name evidence="2" type="ORF">OHV25_33800</name>
</gene>